<dbReference type="STRING" id="699431.SY89_02723"/>
<proteinExistence type="predicted"/>
<dbReference type="Proteomes" id="UP000050535">
    <property type="component" value="Unassembled WGS sequence"/>
</dbReference>
<gene>
    <name evidence="1" type="ORF">SY89_02723</name>
</gene>
<evidence type="ECO:0000313" key="2">
    <source>
        <dbReference type="Proteomes" id="UP000050535"/>
    </source>
</evidence>
<protein>
    <submittedName>
        <fullName evidence="1">Uncharacterized protein</fullName>
    </submittedName>
</protein>
<name>A0A0P7GSR5_9EURY</name>
<dbReference type="AlphaFoldDB" id="A0A0P7GSR5"/>
<comment type="caution">
    <text evidence="1">The sequence shown here is derived from an EMBL/GenBank/DDBJ whole genome shotgun (WGS) entry which is preliminary data.</text>
</comment>
<evidence type="ECO:0000313" key="1">
    <source>
        <dbReference type="EMBL" id="KPN31966.1"/>
    </source>
</evidence>
<keyword evidence="2" id="KW-1185">Reference proteome</keyword>
<sequence>MVNEWAALERAGEWAGLEGNALDEYVVLVADIYNAEMATYDEFENYEEEYFQFLNNRVFSNDRVVDLLRSMDVDDEAVQAFQAGRVPVAETYRTERMLDHGLDELVDLIMILKLVERYTTVANQEYIQSRYRFQKLLFATNLDLKETQTGSIVDESELGLLETTGYRYSFTKRRSGPFSKDAYADKDRLYANGLIEEDVIADEGTDEVAEHEHTYGIKLSFNGELLLNRFSDLLENFSSDILFYWNQSQEKAIEALVGRTHDEISEYINERADIEDRETGATLLPPRQAQFEDSEDEGVGGITEVMTNA</sequence>
<dbReference type="EMBL" id="LGUC01000001">
    <property type="protein sequence ID" value="KPN31966.1"/>
    <property type="molecule type" value="Genomic_DNA"/>
</dbReference>
<organism evidence="1 2">
    <name type="scientific">Halolamina pelagica</name>
    <dbReference type="NCBI Taxonomy" id="699431"/>
    <lineage>
        <taxon>Archaea</taxon>
        <taxon>Methanobacteriati</taxon>
        <taxon>Methanobacteriota</taxon>
        <taxon>Stenosarchaea group</taxon>
        <taxon>Halobacteria</taxon>
        <taxon>Halobacteriales</taxon>
        <taxon>Haloferacaceae</taxon>
    </lineage>
</organism>
<dbReference type="OrthoDB" id="350731at2157"/>
<accession>A0A0P7GSR5</accession>
<dbReference type="RefSeq" id="WP_054584372.1">
    <property type="nucleotide sequence ID" value="NZ_LGUC01000001.1"/>
</dbReference>
<reference evidence="2" key="1">
    <citation type="submission" date="2013-11" db="EMBL/GenBank/DDBJ databases">
        <authorList>
            <person name="Hoang H.T."/>
            <person name="Killian M.L."/>
            <person name="Madson D.M."/>
            <person name="Arruda P.H.E."/>
            <person name="Sun D."/>
            <person name="Schwartz K.J."/>
            <person name="Yoon K."/>
        </authorList>
    </citation>
    <scope>NUCLEOTIDE SEQUENCE [LARGE SCALE GENOMIC DNA]</scope>
    <source>
        <strain evidence="2">CDK2</strain>
    </source>
</reference>